<organism evidence="8 9">
    <name type="scientific">Patella caerulea</name>
    <name type="common">Rayed Mediterranean limpet</name>
    <dbReference type="NCBI Taxonomy" id="87958"/>
    <lineage>
        <taxon>Eukaryota</taxon>
        <taxon>Metazoa</taxon>
        <taxon>Spiralia</taxon>
        <taxon>Lophotrochozoa</taxon>
        <taxon>Mollusca</taxon>
        <taxon>Gastropoda</taxon>
        <taxon>Patellogastropoda</taxon>
        <taxon>Patelloidea</taxon>
        <taxon>Patellidae</taxon>
        <taxon>Patella</taxon>
    </lineage>
</organism>
<evidence type="ECO:0000256" key="4">
    <source>
        <dbReference type="ARBA" id="ARBA00022989"/>
    </source>
</evidence>
<proteinExistence type="predicted"/>
<comment type="subcellular location">
    <subcellularLocation>
        <location evidence="1">Cell membrane</location>
        <topology evidence="1">Multi-pass membrane protein</topology>
    </subcellularLocation>
</comment>
<comment type="caution">
    <text evidence="8">The sequence shown here is derived from an EMBL/GenBank/DDBJ whole genome shotgun (WGS) entry which is preliminary data.</text>
</comment>
<dbReference type="InterPro" id="IPR017452">
    <property type="entry name" value="GPCR_Rhodpsn_7TM"/>
</dbReference>
<keyword evidence="5 6" id="KW-0472">Membrane</keyword>
<keyword evidence="2" id="KW-1003">Cell membrane</keyword>
<evidence type="ECO:0000256" key="1">
    <source>
        <dbReference type="ARBA" id="ARBA00004651"/>
    </source>
</evidence>
<feature type="transmembrane region" description="Helical" evidence="6">
    <location>
        <begin position="20"/>
        <end position="44"/>
    </location>
</feature>
<dbReference type="InterPro" id="IPR000276">
    <property type="entry name" value="GPCR_Rhodpsn"/>
</dbReference>
<dbReference type="Pfam" id="PF00001">
    <property type="entry name" value="7tm_1"/>
    <property type="match status" value="1"/>
</dbReference>
<feature type="transmembrane region" description="Helical" evidence="6">
    <location>
        <begin position="56"/>
        <end position="80"/>
    </location>
</feature>
<dbReference type="AlphaFoldDB" id="A0AAN8IZG6"/>
<dbReference type="Gene3D" id="1.20.1070.10">
    <property type="entry name" value="Rhodopsin 7-helix transmembrane proteins"/>
    <property type="match status" value="1"/>
</dbReference>
<feature type="domain" description="G-protein coupled receptors family 1 profile" evidence="7">
    <location>
        <begin position="35"/>
        <end position="285"/>
    </location>
</feature>
<dbReference type="Proteomes" id="UP001347796">
    <property type="component" value="Unassembled WGS sequence"/>
</dbReference>
<evidence type="ECO:0000256" key="2">
    <source>
        <dbReference type="ARBA" id="ARBA00022475"/>
    </source>
</evidence>
<feature type="transmembrane region" description="Helical" evidence="6">
    <location>
        <begin position="105"/>
        <end position="128"/>
    </location>
</feature>
<name>A0AAN8IZG6_PATCE</name>
<feature type="transmembrane region" description="Helical" evidence="6">
    <location>
        <begin position="266"/>
        <end position="287"/>
    </location>
</feature>
<sequence>MSLNCTNFTLPSYGPGESVVFASLYLLMGIFICGGNILTIVAVWRTRVLRTIPNMFVVSLAVADLMVGAFVVPIQFLSFIPTLSKEIRENKYDCLFHFMLTYSSVWLSVFFMMVIAFDRVLYIGYPFIYQTMVTVHMAKIIIFSGCVLSLGFGIFPLLAYSWDECSACALFGIMRVDYQLYGNFVSFGIVCFLTSICYGYIFKIARQHRRRFFRDKTSQVMSQIEHDIKLIKIYFLVFGIFFLSWSPNMLVIIVDRFTRYPIPQCIIHLALLLGLLNSGMNFLVYSIRNEDFRKAFKKMLFRHNRIIPDNLET</sequence>
<feature type="transmembrane region" description="Helical" evidence="6">
    <location>
        <begin position="140"/>
        <end position="160"/>
    </location>
</feature>
<dbReference type="EMBL" id="JAZGQO010000015">
    <property type="protein sequence ID" value="KAK6169097.1"/>
    <property type="molecule type" value="Genomic_DNA"/>
</dbReference>
<dbReference type="GO" id="GO:0004930">
    <property type="term" value="F:G protein-coupled receptor activity"/>
    <property type="evidence" value="ECO:0007669"/>
    <property type="project" value="InterPro"/>
</dbReference>
<evidence type="ECO:0000259" key="7">
    <source>
        <dbReference type="PROSITE" id="PS50262"/>
    </source>
</evidence>
<evidence type="ECO:0000313" key="8">
    <source>
        <dbReference type="EMBL" id="KAK6169097.1"/>
    </source>
</evidence>
<keyword evidence="9" id="KW-1185">Reference proteome</keyword>
<keyword evidence="3 6" id="KW-0812">Transmembrane</keyword>
<dbReference type="PROSITE" id="PS50262">
    <property type="entry name" value="G_PROTEIN_RECEP_F1_2"/>
    <property type="match status" value="1"/>
</dbReference>
<gene>
    <name evidence="8" type="ORF">SNE40_020215</name>
</gene>
<evidence type="ECO:0000256" key="5">
    <source>
        <dbReference type="ARBA" id="ARBA00023136"/>
    </source>
</evidence>
<dbReference type="PRINTS" id="PR00237">
    <property type="entry name" value="GPCRRHODOPSN"/>
</dbReference>
<dbReference type="PANTHER" id="PTHR22750">
    <property type="entry name" value="G-PROTEIN COUPLED RECEPTOR"/>
    <property type="match status" value="1"/>
</dbReference>
<accession>A0AAN8IZG6</accession>
<evidence type="ECO:0000256" key="3">
    <source>
        <dbReference type="ARBA" id="ARBA00022692"/>
    </source>
</evidence>
<reference evidence="8 9" key="1">
    <citation type="submission" date="2024-01" db="EMBL/GenBank/DDBJ databases">
        <title>The genome of the rayed Mediterranean limpet Patella caerulea (Linnaeus, 1758).</title>
        <authorList>
            <person name="Anh-Thu Weber A."/>
            <person name="Halstead-Nussloch G."/>
        </authorList>
    </citation>
    <scope>NUCLEOTIDE SEQUENCE [LARGE SCALE GENOMIC DNA]</scope>
    <source>
        <strain evidence="8">AATW-2023a</strain>
        <tissue evidence="8">Whole specimen</tissue>
    </source>
</reference>
<feature type="transmembrane region" description="Helical" evidence="6">
    <location>
        <begin position="233"/>
        <end position="254"/>
    </location>
</feature>
<keyword evidence="4 6" id="KW-1133">Transmembrane helix</keyword>
<feature type="transmembrane region" description="Helical" evidence="6">
    <location>
        <begin position="180"/>
        <end position="201"/>
    </location>
</feature>
<evidence type="ECO:0000256" key="6">
    <source>
        <dbReference type="SAM" id="Phobius"/>
    </source>
</evidence>
<dbReference type="CDD" id="cd00637">
    <property type="entry name" value="7tm_classA_rhodopsin-like"/>
    <property type="match status" value="1"/>
</dbReference>
<dbReference type="SUPFAM" id="SSF81321">
    <property type="entry name" value="Family A G protein-coupled receptor-like"/>
    <property type="match status" value="1"/>
</dbReference>
<dbReference type="GO" id="GO:0005886">
    <property type="term" value="C:plasma membrane"/>
    <property type="evidence" value="ECO:0007669"/>
    <property type="project" value="UniProtKB-SubCell"/>
</dbReference>
<dbReference type="SMART" id="SM01381">
    <property type="entry name" value="7TM_GPCR_Srsx"/>
    <property type="match status" value="1"/>
</dbReference>
<protein>
    <recommendedName>
        <fullName evidence="7">G-protein coupled receptors family 1 profile domain-containing protein</fullName>
    </recommendedName>
</protein>
<evidence type="ECO:0000313" key="9">
    <source>
        <dbReference type="Proteomes" id="UP001347796"/>
    </source>
</evidence>